<dbReference type="InterPro" id="IPR000184">
    <property type="entry name" value="Bac_surfAg_D15"/>
</dbReference>
<reference evidence="6 7" key="1">
    <citation type="submission" date="2013-09" db="EMBL/GenBank/DDBJ databases">
        <title>Whole genome shotgun sequence of Novosphingobium tardaugens NBRC 16725.</title>
        <authorList>
            <person name="Isaki S."/>
            <person name="Hosoyama A."/>
            <person name="Tsuchikane K."/>
            <person name="Katsumata H."/>
            <person name="Ando Y."/>
            <person name="Yamazaki S."/>
            <person name="Fujita N."/>
        </authorList>
    </citation>
    <scope>NUCLEOTIDE SEQUENCE [LARGE SCALE GENOMIC DNA]</scope>
    <source>
        <strain evidence="6 7">NBRC 16725</strain>
    </source>
</reference>
<dbReference type="eggNOG" id="COG0729">
    <property type="taxonomic scope" value="Bacteria"/>
</dbReference>
<dbReference type="Gene3D" id="2.40.160.50">
    <property type="entry name" value="membrane protein fhac: a member of the omp85/tpsb transporter family"/>
    <property type="match status" value="1"/>
</dbReference>
<feature type="domain" description="Bacterial surface antigen (D15)" evidence="5">
    <location>
        <begin position="423"/>
        <end position="715"/>
    </location>
</feature>
<comment type="caution">
    <text evidence="6">The sequence shown here is derived from an EMBL/GenBank/DDBJ whole genome shotgun (WGS) entry which is preliminary data.</text>
</comment>
<evidence type="ECO:0000259" key="5">
    <source>
        <dbReference type="Pfam" id="PF01103"/>
    </source>
</evidence>
<evidence type="ECO:0000256" key="1">
    <source>
        <dbReference type="ARBA" id="ARBA00004370"/>
    </source>
</evidence>
<dbReference type="EMBL" id="BASZ01000005">
    <property type="protein sequence ID" value="GAD49452.1"/>
    <property type="molecule type" value="Genomic_DNA"/>
</dbReference>
<dbReference type="Gene3D" id="3.10.20.310">
    <property type="entry name" value="membrane protein fhac"/>
    <property type="match status" value="2"/>
</dbReference>
<feature type="signal peptide" evidence="4">
    <location>
        <begin position="1"/>
        <end position="35"/>
    </location>
</feature>
<keyword evidence="4" id="KW-0732">Signal</keyword>
<keyword evidence="3" id="KW-0472">Membrane</keyword>
<comment type="subcellular location">
    <subcellularLocation>
        <location evidence="1">Membrane</location>
    </subcellularLocation>
</comment>
<evidence type="ECO:0000313" key="6">
    <source>
        <dbReference type="EMBL" id="GAD49452.1"/>
    </source>
</evidence>
<evidence type="ECO:0000313" key="7">
    <source>
        <dbReference type="Proteomes" id="UP000016568"/>
    </source>
</evidence>
<organism evidence="6 7">
    <name type="scientific">Caenibius tardaugens NBRC 16725</name>
    <dbReference type="NCBI Taxonomy" id="1219035"/>
    <lineage>
        <taxon>Bacteria</taxon>
        <taxon>Pseudomonadati</taxon>
        <taxon>Pseudomonadota</taxon>
        <taxon>Alphaproteobacteria</taxon>
        <taxon>Sphingomonadales</taxon>
        <taxon>Erythrobacteraceae</taxon>
        <taxon>Caenibius</taxon>
    </lineage>
</organism>
<dbReference type="PANTHER" id="PTHR12815:SF42">
    <property type="entry name" value="BACTERIAL SURFACE ANTIGEN (D15) DOMAIN-CONTAINING PROTEIN"/>
    <property type="match status" value="1"/>
</dbReference>
<evidence type="ECO:0000256" key="2">
    <source>
        <dbReference type="ARBA" id="ARBA00022452"/>
    </source>
</evidence>
<dbReference type="Pfam" id="PF01103">
    <property type="entry name" value="Omp85"/>
    <property type="match status" value="1"/>
</dbReference>
<dbReference type="Proteomes" id="UP000016568">
    <property type="component" value="Unassembled WGS sequence"/>
</dbReference>
<proteinExistence type="predicted"/>
<evidence type="ECO:0000256" key="4">
    <source>
        <dbReference type="SAM" id="SignalP"/>
    </source>
</evidence>
<keyword evidence="2" id="KW-1134">Transmembrane beta strand</keyword>
<evidence type="ECO:0000256" key="3">
    <source>
        <dbReference type="ARBA" id="ARBA00023136"/>
    </source>
</evidence>
<name>U2YLZ4_9SPHN</name>
<feature type="chain" id="PRO_5004636512" description="Bacterial surface antigen (D15) domain-containing protein" evidence="4">
    <location>
        <begin position="36"/>
        <end position="715"/>
    </location>
</feature>
<protein>
    <recommendedName>
        <fullName evidence="5">Bacterial surface antigen (D15) domain-containing protein</fullName>
    </recommendedName>
</protein>
<dbReference type="GO" id="GO:0019867">
    <property type="term" value="C:outer membrane"/>
    <property type="evidence" value="ECO:0007669"/>
    <property type="project" value="InterPro"/>
</dbReference>
<keyword evidence="7" id="KW-1185">Reference proteome</keyword>
<gene>
    <name evidence="6" type="ORF">NT2_05_03730</name>
</gene>
<dbReference type="PANTHER" id="PTHR12815">
    <property type="entry name" value="SORTING AND ASSEMBLY MACHINERY SAMM50 PROTEIN FAMILY MEMBER"/>
    <property type="match status" value="1"/>
</dbReference>
<dbReference type="InterPro" id="IPR039910">
    <property type="entry name" value="D15-like"/>
</dbReference>
<keyword evidence="2" id="KW-0812">Transmembrane</keyword>
<dbReference type="AlphaFoldDB" id="U2YLZ4"/>
<dbReference type="RefSeq" id="WP_021690358.1">
    <property type="nucleotide sequence ID" value="NZ_BASZ01000005.1"/>
</dbReference>
<accession>U2YLZ4</accession>
<sequence length="715" mass="77843">MGRINTRSGICPAPDFRVGWASLAALSLLPVTAQAQGTAQPRLEDLIPDSAVANPEAWASQTANPTAVAQESSALDAEAPLAEMPEITLPWPDEIQLAVPEPLSPEPEAQMAAEAFEPFSRVRRGLEERLSSELLLVFPRDEAEFPMRKKFVNRFESLSNIETLADDDDNLAQIAARAREDETLLNDLLRVYGYYDGQVMRSVTGGDEDKTDKKPHVRFDIIPGEQFKFGVITLGDLLEAPDAEQLRKAFEIWPGDPVLADKIVEENFDLDTALGETGYPFAKIGEPDLLIDHDREQGDLTLPVTHGGKYRFGAIVSKAPKFLSSRHLQKIARFDPGDTYKRSDEMDLRRAIVATGLVSSVTITPRATRPPTATEPGTVDMDIELTKAPLRTISGALGYGTGEGFRAEASWEHRNFFPPEGALRVRGVIGTREQLAGVTVRRNNFNGRDRILTLDAYVNNLKRDAYDARTAAVTGTYEQVSTLLFQKPFTWSVGFEILGTNEKSPNSSDQRLTYFIGALPLGVGIDTSDNLLDPRKGFRVNARVSPEISVQGGNKSRYLRAQIDASGYFPVGEKVVIAGRTRVGTIMGAPVDDIALSRRLYAGGGGSVRGYSYQGVSPRNAENDPIGGRSLVEFSLEARVKTGFFDGALSVVPFIDAGAVSRASMPGFHDLQFGAGIGVRYNTGFGPIRVDVATPINRRPGDPPVAVYVGLGQAF</sequence>